<name>A0A8J6NU87_9BACT</name>
<dbReference type="PROSITE" id="PS51186">
    <property type="entry name" value="GNAT"/>
    <property type="match status" value="1"/>
</dbReference>
<dbReference type="InterPro" id="IPR000182">
    <property type="entry name" value="GNAT_dom"/>
</dbReference>
<evidence type="ECO:0000313" key="3">
    <source>
        <dbReference type="Proteomes" id="UP000605201"/>
    </source>
</evidence>
<dbReference type="AlphaFoldDB" id="A0A8J6NU87"/>
<comment type="caution">
    <text evidence="2">The sequence shown here is derived from an EMBL/GenBank/DDBJ whole genome shotgun (WGS) entry which is preliminary data.</text>
</comment>
<dbReference type="GO" id="GO:0016747">
    <property type="term" value="F:acyltransferase activity, transferring groups other than amino-acyl groups"/>
    <property type="evidence" value="ECO:0007669"/>
    <property type="project" value="InterPro"/>
</dbReference>
<dbReference type="CDD" id="cd04301">
    <property type="entry name" value="NAT_SF"/>
    <property type="match status" value="1"/>
</dbReference>
<dbReference type="Gene3D" id="3.40.630.30">
    <property type="match status" value="1"/>
</dbReference>
<dbReference type="Pfam" id="PF00583">
    <property type="entry name" value="Acetyltransf_1"/>
    <property type="match status" value="1"/>
</dbReference>
<sequence>MLDTTIYPKIDLNKYQKETHLKDGTKILLRPMVIEDQEALYEFFKAVPEEEARYLRDDVKSRLLVETWAKNLDYGKTLPVLALKDDTIIADATINRRRSGWKWHLGTVRVFVHNDYRNLGLGKLMVDELAWIAYRLGIEKLILEIPDTNTAAINTFAKAGFHRAAVIPNMVKDRQNMPVDVAVMMRDIKPALDDAYDYDF</sequence>
<organism evidence="2 3">
    <name type="scientific">Candidatus Desulfatibia vada</name>
    <dbReference type="NCBI Taxonomy" id="2841696"/>
    <lineage>
        <taxon>Bacteria</taxon>
        <taxon>Pseudomonadati</taxon>
        <taxon>Thermodesulfobacteriota</taxon>
        <taxon>Desulfobacteria</taxon>
        <taxon>Desulfobacterales</taxon>
        <taxon>Desulfobacterales incertae sedis</taxon>
        <taxon>Candidatus Desulfatibia</taxon>
    </lineage>
</organism>
<reference evidence="2 3" key="1">
    <citation type="submission" date="2020-08" db="EMBL/GenBank/DDBJ databases">
        <title>Bridging the membrane lipid divide: bacteria of the FCB group superphylum have the potential to synthesize archaeal ether lipids.</title>
        <authorList>
            <person name="Villanueva L."/>
            <person name="Von Meijenfeldt F.A.B."/>
            <person name="Westbye A.B."/>
            <person name="Yadav S."/>
            <person name="Hopmans E.C."/>
            <person name="Dutilh B.E."/>
            <person name="Sinninghe Damste J.S."/>
        </authorList>
    </citation>
    <scope>NUCLEOTIDE SEQUENCE [LARGE SCALE GENOMIC DNA]</scope>
    <source>
        <strain evidence="2">NIOZ-UU17</strain>
    </source>
</reference>
<dbReference type="Proteomes" id="UP000605201">
    <property type="component" value="Unassembled WGS sequence"/>
</dbReference>
<dbReference type="InterPro" id="IPR016181">
    <property type="entry name" value="Acyl_CoA_acyltransferase"/>
</dbReference>
<protein>
    <submittedName>
        <fullName evidence="2">GNAT family N-acetyltransferase</fullName>
    </submittedName>
</protein>
<dbReference type="SUPFAM" id="SSF55729">
    <property type="entry name" value="Acyl-CoA N-acyltransferases (Nat)"/>
    <property type="match status" value="1"/>
</dbReference>
<proteinExistence type="predicted"/>
<dbReference type="EMBL" id="JACNIG010000226">
    <property type="protein sequence ID" value="MBC8432463.1"/>
    <property type="molecule type" value="Genomic_DNA"/>
</dbReference>
<accession>A0A8J6NU87</accession>
<feature type="domain" description="N-acetyltransferase" evidence="1">
    <location>
        <begin position="27"/>
        <end position="190"/>
    </location>
</feature>
<gene>
    <name evidence="2" type="ORF">H8D96_11150</name>
</gene>
<evidence type="ECO:0000313" key="2">
    <source>
        <dbReference type="EMBL" id="MBC8432463.1"/>
    </source>
</evidence>
<evidence type="ECO:0000259" key="1">
    <source>
        <dbReference type="PROSITE" id="PS51186"/>
    </source>
</evidence>